<feature type="region of interest" description="Disordered" evidence="1">
    <location>
        <begin position="181"/>
        <end position="216"/>
    </location>
</feature>
<feature type="compositionally biased region" description="Acidic residues" evidence="1">
    <location>
        <begin position="199"/>
        <end position="216"/>
    </location>
</feature>
<reference evidence="2 3" key="1">
    <citation type="journal article" date="2019" name="Int. J. Syst. Evol. Microbiol.">
        <title>The Global Catalogue of Microorganisms (GCM) 10K type strain sequencing project: providing services to taxonomists for standard genome sequencing and annotation.</title>
        <authorList>
            <consortium name="The Broad Institute Genomics Platform"/>
            <consortium name="The Broad Institute Genome Sequencing Center for Infectious Disease"/>
            <person name="Wu L."/>
            <person name="Ma J."/>
        </authorList>
    </citation>
    <scope>NUCLEOTIDE SEQUENCE [LARGE SCALE GENOMIC DNA]</scope>
    <source>
        <strain evidence="2 3">CGMCC 1.16026</strain>
    </source>
</reference>
<name>A0ABD5QNM6_9EURY</name>
<evidence type="ECO:0000313" key="3">
    <source>
        <dbReference type="Proteomes" id="UP001596145"/>
    </source>
</evidence>
<gene>
    <name evidence="2" type="ORF">ACFPJA_04000</name>
</gene>
<evidence type="ECO:0000313" key="2">
    <source>
        <dbReference type="EMBL" id="MFC5133888.1"/>
    </source>
</evidence>
<protein>
    <recommendedName>
        <fullName evidence="4">C2H2-type domain-containing protein</fullName>
    </recommendedName>
</protein>
<dbReference type="RefSeq" id="WP_203227921.1">
    <property type="nucleotide sequence ID" value="NZ_JBHSKV010000006.1"/>
</dbReference>
<organism evidence="2 3">
    <name type="scientific">Halorubrum glutamatedens</name>
    <dbReference type="NCBI Taxonomy" id="2707018"/>
    <lineage>
        <taxon>Archaea</taxon>
        <taxon>Methanobacteriati</taxon>
        <taxon>Methanobacteriota</taxon>
        <taxon>Stenosarchaea group</taxon>
        <taxon>Halobacteria</taxon>
        <taxon>Halobacteriales</taxon>
        <taxon>Haloferacaceae</taxon>
        <taxon>Halorubrum</taxon>
    </lineage>
</organism>
<evidence type="ECO:0000256" key="1">
    <source>
        <dbReference type="SAM" id="MobiDB-lite"/>
    </source>
</evidence>
<evidence type="ECO:0008006" key="4">
    <source>
        <dbReference type="Google" id="ProtNLM"/>
    </source>
</evidence>
<keyword evidence="3" id="KW-1185">Reference proteome</keyword>
<accession>A0ABD5QNM6</accession>
<dbReference type="AlphaFoldDB" id="A0ABD5QNM6"/>
<comment type="caution">
    <text evidence="2">The sequence shown here is derived from an EMBL/GenBank/DDBJ whole genome shotgun (WGS) entry which is preliminary data.</text>
</comment>
<proteinExistence type="predicted"/>
<dbReference type="Proteomes" id="UP001596145">
    <property type="component" value="Unassembled WGS sequence"/>
</dbReference>
<sequence length="216" mass="24169">MTDRDAHENEERTVNCPVKGCNKEVLARGIYLHVRQSAGEGHGPQGEVPDDISFDDLETAGTKSVRMEYPTERDSEKVARFCPYCSEVFDGKEGVRIHLGQVEGRKNHPRNANDFHDPEDFPRVAVDDDGNVQGVVHDWTEDEELSGDSHIPATSVYRYIAELLANDKHEEAQRARAHLLGTGMDQVESRHDIPTSLEEAIEAATSDEDTEDTSRQ</sequence>
<dbReference type="EMBL" id="JBHSKV010000006">
    <property type="protein sequence ID" value="MFC5133888.1"/>
    <property type="molecule type" value="Genomic_DNA"/>
</dbReference>